<evidence type="ECO:0000313" key="2">
    <source>
        <dbReference type="Proteomes" id="UP000075886"/>
    </source>
</evidence>
<proteinExistence type="predicted"/>
<protein>
    <submittedName>
        <fullName evidence="1">Uncharacterized protein</fullName>
    </submittedName>
</protein>
<name>A0A182QIQ1_9DIPT</name>
<reference evidence="2" key="1">
    <citation type="submission" date="2014-01" db="EMBL/GenBank/DDBJ databases">
        <title>The Genome Sequence of Anopheles farauti FAR1 (V2).</title>
        <authorList>
            <consortium name="The Broad Institute Genomics Platform"/>
            <person name="Neafsey D.E."/>
            <person name="Besansky N."/>
            <person name="Howell P."/>
            <person name="Walton C."/>
            <person name="Young S.K."/>
            <person name="Zeng Q."/>
            <person name="Gargeya S."/>
            <person name="Fitzgerald M."/>
            <person name="Haas B."/>
            <person name="Abouelleil A."/>
            <person name="Allen A.W."/>
            <person name="Alvarado L."/>
            <person name="Arachchi H.M."/>
            <person name="Berlin A.M."/>
            <person name="Chapman S.B."/>
            <person name="Gainer-Dewar J."/>
            <person name="Goldberg J."/>
            <person name="Griggs A."/>
            <person name="Gujja S."/>
            <person name="Hansen M."/>
            <person name="Howarth C."/>
            <person name="Imamovic A."/>
            <person name="Ireland A."/>
            <person name="Larimer J."/>
            <person name="McCowan C."/>
            <person name="Murphy C."/>
            <person name="Pearson M."/>
            <person name="Poon T.W."/>
            <person name="Priest M."/>
            <person name="Roberts A."/>
            <person name="Saif S."/>
            <person name="Shea T."/>
            <person name="Sisk P."/>
            <person name="Sykes S."/>
            <person name="Wortman J."/>
            <person name="Nusbaum C."/>
            <person name="Birren B."/>
        </authorList>
    </citation>
    <scope>NUCLEOTIDE SEQUENCE [LARGE SCALE GENOMIC DNA]</scope>
    <source>
        <strain evidence="2">FAR1</strain>
    </source>
</reference>
<dbReference type="EMBL" id="AXCN02000536">
    <property type="status" value="NOT_ANNOTATED_CDS"/>
    <property type="molecule type" value="Genomic_DNA"/>
</dbReference>
<evidence type="ECO:0000313" key="1">
    <source>
        <dbReference type="EnsemblMetazoa" id="AFAF011000-PA"/>
    </source>
</evidence>
<dbReference type="AlphaFoldDB" id="A0A182QIQ1"/>
<organism evidence="1 2">
    <name type="scientific">Anopheles farauti</name>
    <dbReference type="NCBI Taxonomy" id="69004"/>
    <lineage>
        <taxon>Eukaryota</taxon>
        <taxon>Metazoa</taxon>
        <taxon>Ecdysozoa</taxon>
        <taxon>Arthropoda</taxon>
        <taxon>Hexapoda</taxon>
        <taxon>Insecta</taxon>
        <taxon>Pterygota</taxon>
        <taxon>Neoptera</taxon>
        <taxon>Endopterygota</taxon>
        <taxon>Diptera</taxon>
        <taxon>Nematocera</taxon>
        <taxon>Culicoidea</taxon>
        <taxon>Culicidae</taxon>
        <taxon>Anophelinae</taxon>
        <taxon>Anopheles</taxon>
    </lineage>
</organism>
<keyword evidence="2" id="KW-1185">Reference proteome</keyword>
<accession>A0A182QIQ1</accession>
<dbReference type="Proteomes" id="UP000075886">
    <property type="component" value="Unassembled WGS sequence"/>
</dbReference>
<sequence length="184" mass="19847">MRSSNSNSIARVDHFDPALGRGLPVAAAAGDVTTWWERACDDWYWCSEEATFRLLLLLLLPLSIPGASLLLEDVDVDGGGGGGGGWVALLNLTFTKPLANVSGYCAFVVVYKQRDTSTRDNSVPTSPIWRIWCSSSSGSALMSSSSSISLSSSGSFVGMPSFLSRIFSAHSAMPCFGRFRFRCW</sequence>
<dbReference type="EnsemblMetazoa" id="AFAF011000-RA">
    <property type="protein sequence ID" value="AFAF011000-PA"/>
    <property type="gene ID" value="AFAF011000"/>
</dbReference>
<dbReference type="EMBL" id="AXCN02000535">
    <property type="status" value="NOT_ANNOTATED_CDS"/>
    <property type="molecule type" value="Genomic_DNA"/>
</dbReference>
<reference evidence="1" key="2">
    <citation type="submission" date="2020-05" db="UniProtKB">
        <authorList>
            <consortium name="EnsemblMetazoa"/>
        </authorList>
    </citation>
    <scope>IDENTIFICATION</scope>
    <source>
        <strain evidence="1">FAR1</strain>
    </source>
</reference>
<dbReference type="VEuPathDB" id="VectorBase:AFAF011000"/>